<proteinExistence type="predicted"/>
<sequence length="51" mass="5613">MTSAQTLDRTTVSGPQKLGPLTPLVGEWEGDEGVDISYHNNDDEIGRTTYF</sequence>
<feature type="region of interest" description="Disordered" evidence="1">
    <location>
        <begin position="1"/>
        <end position="23"/>
    </location>
</feature>
<dbReference type="EMBL" id="CP027541">
    <property type="protein sequence ID" value="AWT56398.1"/>
    <property type="molecule type" value="Genomic_DNA"/>
</dbReference>
<protein>
    <recommendedName>
        <fullName evidence="4">THAP4-like heme-binding beta-barrel domain-containing protein</fullName>
    </recommendedName>
</protein>
<dbReference type="AlphaFoldDB" id="A0A2U9PXC9"/>
<feature type="compositionally biased region" description="Polar residues" evidence="1">
    <location>
        <begin position="1"/>
        <end position="14"/>
    </location>
</feature>
<name>A0A2U9PXC9_MYCSE</name>
<accession>A0A2U9PXC9</accession>
<evidence type="ECO:0000256" key="1">
    <source>
        <dbReference type="SAM" id="MobiDB-lite"/>
    </source>
</evidence>
<evidence type="ECO:0000313" key="3">
    <source>
        <dbReference type="Proteomes" id="UP000011200"/>
    </source>
</evidence>
<reference evidence="2 3" key="1">
    <citation type="journal article" date="2013" name="Genome Announc.">
        <title>Draft genome sequence of MKD8, a conjugal recipient Mycobacterium smegmatis strain.</title>
        <authorList>
            <person name="Gray T.A."/>
            <person name="Palumbo M.J."/>
            <person name="Derbyshire K.M."/>
        </authorList>
    </citation>
    <scope>NUCLEOTIDE SEQUENCE [LARGE SCALE GENOMIC DNA]</scope>
    <source>
        <strain evidence="2 3">MKD8</strain>
    </source>
</reference>
<evidence type="ECO:0000313" key="2">
    <source>
        <dbReference type="EMBL" id="AWT56398.1"/>
    </source>
</evidence>
<dbReference type="RefSeq" id="WP_003896970.1">
    <property type="nucleotide sequence ID" value="NZ_CP027541.1"/>
</dbReference>
<reference evidence="3" key="2">
    <citation type="submission" date="2018-03" db="EMBL/GenBank/DDBJ databases">
        <authorList>
            <person name="Derbyshire K."/>
            <person name="Gray T.A."/>
            <person name="Champion M."/>
        </authorList>
    </citation>
    <scope>NUCLEOTIDE SEQUENCE [LARGE SCALE GENOMIC DNA]</scope>
    <source>
        <strain evidence="3">MKD8</strain>
    </source>
</reference>
<gene>
    <name evidence="2" type="ORF">D806_054510</name>
</gene>
<organism evidence="2 3">
    <name type="scientific">Mycolicibacterium smegmatis (strain MKD8)</name>
    <name type="common">Mycobacterium smegmatis</name>
    <dbReference type="NCBI Taxonomy" id="1214915"/>
    <lineage>
        <taxon>Bacteria</taxon>
        <taxon>Bacillati</taxon>
        <taxon>Actinomycetota</taxon>
        <taxon>Actinomycetes</taxon>
        <taxon>Mycobacteriales</taxon>
        <taxon>Mycobacteriaceae</taxon>
        <taxon>Mycolicibacterium</taxon>
    </lineage>
</organism>
<dbReference type="Proteomes" id="UP000011200">
    <property type="component" value="Chromosome"/>
</dbReference>
<evidence type="ECO:0008006" key="4">
    <source>
        <dbReference type="Google" id="ProtNLM"/>
    </source>
</evidence>